<organism evidence="4 5">
    <name type="scientific">Molorchus minor</name>
    <dbReference type="NCBI Taxonomy" id="1323400"/>
    <lineage>
        <taxon>Eukaryota</taxon>
        <taxon>Metazoa</taxon>
        <taxon>Ecdysozoa</taxon>
        <taxon>Arthropoda</taxon>
        <taxon>Hexapoda</taxon>
        <taxon>Insecta</taxon>
        <taxon>Pterygota</taxon>
        <taxon>Neoptera</taxon>
        <taxon>Endopterygota</taxon>
        <taxon>Coleoptera</taxon>
        <taxon>Polyphaga</taxon>
        <taxon>Cucujiformia</taxon>
        <taxon>Chrysomeloidea</taxon>
        <taxon>Cerambycidae</taxon>
        <taxon>Lamiinae</taxon>
        <taxon>Monochamini</taxon>
        <taxon>Molorchus</taxon>
    </lineage>
</organism>
<keyword evidence="1" id="KW-0175">Coiled coil</keyword>
<dbReference type="PANTHER" id="PTHR11139">
    <property type="entry name" value="ATAXIA TELANGIECTASIA MUTATED ATM -RELATED"/>
    <property type="match status" value="1"/>
</dbReference>
<protein>
    <recommendedName>
        <fullName evidence="3">FATC domain-containing protein</fullName>
    </recommendedName>
</protein>
<accession>A0ABQ9JGV2</accession>
<keyword evidence="5" id="KW-1185">Reference proteome</keyword>
<gene>
    <name evidence="4" type="ORF">NQ317_007425</name>
</gene>
<dbReference type="SMART" id="SM01343">
    <property type="entry name" value="FATC"/>
    <property type="match status" value="1"/>
</dbReference>
<reference evidence="4" key="1">
    <citation type="journal article" date="2023" name="Insect Mol. Biol.">
        <title>Genome sequencing provides insights into the evolution of gene families encoding plant cell wall-degrading enzymes in longhorned beetles.</title>
        <authorList>
            <person name="Shin N.R."/>
            <person name="Okamura Y."/>
            <person name="Kirsch R."/>
            <person name="Pauchet Y."/>
        </authorList>
    </citation>
    <scope>NUCLEOTIDE SEQUENCE</scope>
    <source>
        <strain evidence="4">MMC_N1</strain>
    </source>
</reference>
<dbReference type="InterPro" id="IPR050517">
    <property type="entry name" value="DDR_Repair_Kinase"/>
</dbReference>
<proteinExistence type="predicted"/>
<evidence type="ECO:0000259" key="3">
    <source>
        <dbReference type="PROSITE" id="PS51190"/>
    </source>
</evidence>
<feature type="domain" description="FATC" evidence="3">
    <location>
        <begin position="1007"/>
        <end position="1039"/>
    </location>
</feature>
<evidence type="ECO:0000313" key="5">
    <source>
        <dbReference type="Proteomes" id="UP001162164"/>
    </source>
</evidence>
<feature type="compositionally biased region" description="Basic and acidic residues" evidence="2">
    <location>
        <begin position="965"/>
        <end position="979"/>
    </location>
</feature>
<dbReference type="PROSITE" id="PS51190">
    <property type="entry name" value="FATC"/>
    <property type="match status" value="1"/>
</dbReference>
<dbReference type="EMBL" id="JAPWTJ010000569">
    <property type="protein sequence ID" value="KAJ8977248.1"/>
    <property type="molecule type" value="Genomic_DNA"/>
</dbReference>
<sequence length="1039" mass="119597">MMQNVHTGGNRCRLVQIGANQFGQAKSVQIDVNRCRPAKSVQISTNWKEILNEIPNLAQGLNEYVELNNTISEIEDHLQDLHQQLALIKEAEAQGAKNHSLYSLPSHYDAYRKSQDAMNNARKDLINIIRDCEKHMELYSSLLNLYEGQQFSQWLIDLKVKSYENCSIFDLVKEFLHNAGKDDLIVQCEQSEQETISVAYNLDNLYKDNLMQVNKLFDELTNFRTKDPNSSLEKIYSSAKTGISTFLGCEKGASDALEFVIASELVLLNRNFLTLEIAAQRSGNWLIKLTSRDGDWFLDDLLLHSSRAVEMINNLPPRQTYEDQKFCKITSGIKIANNIYKALYDLNFNFHTIILPESMKKLQAEEVSVLQLIYDINRLILDIGIPIPDIIVQLEKFLTCILMQMDVTTTYDYILQRVSATKKEYLELIPTQPGPMSQGEMLLMGFNGLFEKISQEVTNLINTLGNLDIPKSWKKLDHVKEAKNIAPHIFNLRVRSVLEDIFFLKRIKAISEFFSLAQEMCQSLKGTGAGVIFNDEQLTKPVKQFISEFISRQLLGISPEMITYSVCFLLQNLGLDVAHEIEQKDIGAESKVPLDEVYSKAWNFLLKNGTFSQNVLSQASSLETNLKLAWEKIQEPKKIEQKLTILQSSTLRMQSQLAVHNMMFDDILQLHNFASVRAKFIVDIRSEIGSLQTVYKQLMEAKDKQQSLIEKAYQRLNWAKGANPDVGEICTAFDNAVKTRDTQLDLQQKVAGNILSTYPTLLQHELLRTSTMDSTKEYDKLFLNCFEIWRLACQYIDSKTESLLPAEENILNLLTPELIKDPKWLQKISEQITEIITTTQKKLEAKRDASFSDSDNMMSLMEKFKSIYNVHCKLMSDVKSLIKAMAKIEDYSLPTQQFIQNYRQYIEHFSLLFSKFKKEINKEEVKESLQHIEYIKEHTDNIYRQLFNLESVKITNLNKPNCMKRNPEKQEPQKQDSSKGQHRNAYAVNVWRRVKLKLEGRDPDSGRKCAVQEQVDYVICEATSLDNLALLYEGWTPWV</sequence>
<comment type="caution">
    <text evidence="4">The sequence shown here is derived from an EMBL/GenBank/DDBJ whole genome shotgun (WGS) entry which is preliminary data.</text>
</comment>
<feature type="coiled-coil region" evidence="1">
    <location>
        <begin position="64"/>
        <end position="94"/>
    </location>
</feature>
<dbReference type="Proteomes" id="UP001162164">
    <property type="component" value="Unassembled WGS sequence"/>
</dbReference>
<evidence type="ECO:0000256" key="1">
    <source>
        <dbReference type="SAM" id="Coils"/>
    </source>
</evidence>
<dbReference type="Pfam" id="PF02260">
    <property type="entry name" value="FATC"/>
    <property type="match status" value="1"/>
</dbReference>
<feature type="region of interest" description="Disordered" evidence="2">
    <location>
        <begin position="960"/>
        <end position="982"/>
    </location>
</feature>
<evidence type="ECO:0000256" key="2">
    <source>
        <dbReference type="SAM" id="MobiDB-lite"/>
    </source>
</evidence>
<dbReference type="PANTHER" id="PTHR11139:SF119">
    <property type="entry name" value="SERINE_THREONINE-PROTEIN KINASE SMG1"/>
    <property type="match status" value="1"/>
</dbReference>
<name>A0ABQ9JGV2_9CUCU</name>
<evidence type="ECO:0000313" key="4">
    <source>
        <dbReference type="EMBL" id="KAJ8977248.1"/>
    </source>
</evidence>
<dbReference type="InterPro" id="IPR003152">
    <property type="entry name" value="FATC_dom"/>
</dbReference>